<evidence type="ECO:0000313" key="2">
    <source>
        <dbReference type="EMBL" id="MBB6210305.1"/>
    </source>
</evidence>
<gene>
    <name evidence="2" type="ORF">FHS48_001720</name>
</gene>
<dbReference type="InterPro" id="IPR015867">
    <property type="entry name" value="N-reg_PII/ATP_PRibTrfase_C"/>
</dbReference>
<dbReference type="EMBL" id="JACIIX010000005">
    <property type="protein sequence ID" value="MBB6210305.1"/>
    <property type="molecule type" value="Genomic_DNA"/>
</dbReference>
<name>A0A7W9ZFJ3_NOVIT</name>
<dbReference type="GO" id="GO:0006808">
    <property type="term" value="P:regulation of nitrogen utilization"/>
    <property type="evidence" value="ECO:0007669"/>
    <property type="project" value="InterPro"/>
</dbReference>
<accession>A0A7W9ZFJ3</accession>
<dbReference type="Gene3D" id="3.30.70.120">
    <property type="match status" value="1"/>
</dbReference>
<sequence length="103" mass="10732">MTTTTLRRKVEILVDSPLVPRIAATAAGVGVTAYTLVPTLGGAGHGGEWSDDQVTGADSKVIFTTVTTEEKAAALTDALTPLLESHGLLLLISTVEVVRAQKF</sequence>
<dbReference type="AlphaFoldDB" id="A0A7W9ZFJ3"/>
<dbReference type="InterPro" id="IPR011322">
    <property type="entry name" value="N-reg_PII-like_a/b"/>
</dbReference>
<dbReference type="Proteomes" id="UP000544872">
    <property type="component" value="Unassembled WGS sequence"/>
</dbReference>
<dbReference type="SUPFAM" id="SSF54913">
    <property type="entry name" value="GlnB-like"/>
    <property type="match status" value="1"/>
</dbReference>
<evidence type="ECO:0000313" key="3">
    <source>
        <dbReference type="Proteomes" id="UP000544872"/>
    </source>
</evidence>
<dbReference type="GO" id="GO:0030234">
    <property type="term" value="F:enzyme regulator activity"/>
    <property type="evidence" value="ECO:0007669"/>
    <property type="project" value="InterPro"/>
</dbReference>
<proteinExistence type="predicted"/>
<comment type="caution">
    <text evidence="2">The sequence shown here is derived from an EMBL/GenBank/DDBJ whole genome shotgun (WGS) entry which is preliminary data.</text>
</comment>
<dbReference type="RefSeq" id="WP_184263139.1">
    <property type="nucleotide sequence ID" value="NZ_JACIIX010000005.1"/>
</dbReference>
<protein>
    <recommendedName>
        <fullName evidence="1">Nitrogen regulatory protein P-II</fullName>
    </recommendedName>
</protein>
<keyword evidence="3" id="KW-1185">Reference proteome</keyword>
<evidence type="ECO:0000256" key="1">
    <source>
        <dbReference type="ARBA" id="ARBA00015681"/>
    </source>
</evidence>
<organism evidence="2 3">
    <name type="scientific">Novispirillum itersonii</name>
    <name type="common">Aquaspirillum itersonii</name>
    <dbReference type="NCBI Taxonomy" id="189"/>
    <lineage>
        <taxon>Bacteria</taxon>
        <taxon>Pseudomonadati</taxon>
        <taxon>Pseudomonadota</taxon>
        <taxon>Alphaproteobacteria</taxon>
        <taxon>Rhodospirillales</taxon>
        <taxon>Novispirillaceae</taxon>
        <taxon>Novispirillum</taxon>
    </lineage>
</organism>
<reference evidence="2 3" key="1">
    <citation type="submission" date="2020-08" db="EMBL/GenBank/DDBJ databases">
        <title>Genomic Encyclopedia of Type Strains, Phase IV (KMG-IV): sequencing the most valuable type-strain genomes for metagenomic binning, comparative biology and taxonomic classification.</title>
        <authorList>
            <person name="Goeker M."/>
        </authorList>
    </citation>
    <scope>NUCLEOTIDE SEQUENCE [LARGE SCALE GENOMIC DNA]</scope>
    <source>
        <strain evidence="2 3">DSM 11590</strain>
    </source>
</reference>
<dbReference type="InterPro" id="IPR002187">
    <property type="entry name" value="N-reg_PII"/>
</dbReference>
<dbReference type="Pfam" id="PF00543">
    <property type="entry name" value="P-II"/>
    <property type="match status" value="1"/>
</dbReference>